<comment type="caution">
    <text evidence="6">The sequence shown here is derived from an EMBL/GenBank/DDBJ whole genome shotgun (WGS) entry which is preliminary data.</text>
</comment>
<keyword evidence="4" id="KW-0788">Thiol protease</keyword>
<dbReference type="EMBL" id="QPMK01000016">
    <property type="protein sequence ID" value="RDD64981.1"/>
    <property type="molecule type" value="Genomic_DNA"/>
</dbReference>
<dbReference type="SUPFAM" id="SSF54001">
    <property type="entry name" value="Cysteine proteinases"/>
    <property type="match status" value="1"/>
</dbReference>
<dbReference type="OrthoDB" id="6058745at2"/>
<evidence type="ECO:0000259" key="5">
    <source>
        <dbReference type="PROSITE" id="PS51935"/>
    </source>
</evidence>
<accession>A0A369TI05</accession>
<evidence type="ECO:0000256" key="2">
    <source>
        <dbReference type="ARBA" id="ARBA00022670"/>
    </source>
</evidence>
<dbReference type="GO" id="GO:0008234">
    <property type="term" value="F:cysteine-type peptidase activity"/>
    <property type="evidence" value="ECO:0007669"/>
    <property type="project" value="UniProtKB-KW"/>
</dbReference>
<evidence type="ECO:0000256" key="3">
    <source>
        <dbReference type="ARBA" id="ARBA00022801"/>
    </source>
</evidence>
<dbReference type="Gene3D" id="3.90.1720.10">
    <property type="entry name" value="endopeptidase domain like (from Nostoc punctiforme)"/>
    <property type="match status" value="1"/>
</dbReference>
<dbReference type="AlphaFoldDB" id="A0A369TI05"/>
<keyword evidence="3" id="KW-0378">Hydrolase</keyword>
<dbReference type="InterPro" id="IPR038765">
    <property type="entry name" value="Papain-like_cys_pep_sf"/>
</dbReference>
<dbReference type="RefSeq" id="WP_114512241.1">
    <property type="nucleotide sequence ID" value="NZ_QPMK01000016.1"/>
</dbReference>
<dbReference type="PROSITE" id="PS51935">
    <property type="entry name" value="NLPC_P60"/>
    <property type="match status" value="1"/>
</dbReference>
<evidence type="ECO:0000313" key="6">
    <source>
        <dbReference type="EMBL" id="RDD64981.1"/>
    </source>
</evidence>
<dbReference type="Proteomes" id="UP000253977">
    <property type="component" value="Unassembled WGS sequence"/>
</dbReference>
<evidence type="ECO:0000256" key="4">
    <source>
        <dbReference type="ARBA" id="ARBA00022807"/>
    </source>
</evidence>
<protein>
    <submittedName>
        <fullName evidence="6">Phage tail protein</fullName>
    </submittedName>
</protein>
<dbReference type="InterPro" id="IPR000064">
    <property type="entry name" value="NLP_P60_dom"/>
</dbReference>
<organism evidence="6 7">
    <name type="scientific">Thalassococcus profundi</name>
    <dbReference type="NCBI Taxonomy" id="2282382"/>
    <lineage>
        <taxon>Bacteria</taxon>
        <taxon>Pseudomonadati</taxon>
        <taxon>Pseudomonadota</taxon>
        <taxon>Alphaproteobacteria</taxon>
        <taxon>Rhodobacterales</taxon>
        <taxon>Roseobacteraceae</taxon>
        <taxon>Thalassococcus</taxon>
    </lineage>
</organism>
<sequence length="134" mass="15444">MSWSDRYIGIPAKDLGRDWDGVDCWGLVRLCLWEEKHISLPSYVGDYTCTEERREISRLINAAEARGPWLPQTVIRSFDVLVFRQGRLRSHVAIAATARHMLHVHGEDQSKLADIRDPYWSARLVGAFRHEALT</sequence>
<reference evidence="6 7" key="1">
    <citation type="submission" date="2018-07" db="EMBL/GenBank/DDBJ databases">
        <title>Thalassococcus profundi sp. nov., a marine bacterium isolated from deep seawater of Okinawa Trough.</title>
        <authorList>
            <person name="Yu M."/>
        </authorList>
    </citation>
    <scope>NUCLEOTIDE SEQUENCE [LARGE SCALE GENOMIC DNA]</scope>
    <source>
        <strain evidence="6 7">WRAS1</strain>
    </source>
</reference>
<name>A0A369TI05_9RHOB</name>
<keyword evidence="7" id="KW-1185">Reference proteome</keyword>
<keyword evidence="2" id="KW-0645">Protease</keyword>
<evidence type="ECO:0000313" key="7">
    <source>
        <dbReference type="Proteomes" id="UP000253977"/>
    </source>
</evidence>
<feature type="domain" description="NlpC/P60" evidence="5">
    <location>
        <begin position="1"/>
        <end position="131"/>
    </location>
</feature>
<comment type="similarity">
    <text evidence="1">Belongs to the peptidase C40 family.</text>
</comment>
<dbReference type="GO" id="GO:0006508">
    <property type="term" value="P:proteolysis"/>
    <property type="evidence" value="ECO:0007669"/>
    <property type="project" value="UniProtKB-KW"/>
</dbReference>
<evidence type="ECO:0000256" key="1">
    <source>
        <dbReference type="ARBA" id="ARBA00007074"/>
    </source>
</evidence>
<gene>
    <name evidence="6" type="ORF">DU478_17420</name>
</gene>
<dbReference type="Pfam" id="PF00877">
    <property type="entry name" value="NLPC_P60"/>
    <property type="match status" value="1"/>
</dbReference>
<proteinExistence type="inferred from homology"/>